<dbReference type="EMBL" id="PFSJ01000012">
    <property type="protein sequence ID" value="PJC23770.1"/>
    <property type="molecule type" value="Genomic_DNA"/>
</dbReference>
<reference evidence="2" key="1">
    <citation type="submission" date="2017-09" db="EMBL/GenBank/DDBJ databases">
        <title>Depth-based differentiation of microbial function through sediment-hosted aquifers and enrichment of novel symbionts in the deep terrestrial subsurface.</title>
        <authorList>
            <person name="Probst A.J."/>
            <person name="Ladd B."/>
            <person name="Jarett J.K."/>
            <person name="Geller-Mcgrath D.E."/>
            <person name="Sieber C.M.K."/>
            <person name="Emerson J.B."/>
            <person name="Anantharaman K."/>
            <person name="Thomas B.C."/>
            <person name="Malmstrom R."/>
            <person name="Stieglmeier M."/>
            <person name="Klingl A."/>
            <person name="Woyke T."/>
            <person name="Ryan C.M."/>
            <person name="Banfield J.F."/>
        </authorList>
    </citation>
    <scope>NUCLEOTIDE SEQUENCE [LARGE SCALE GENOMIC DNA]</scope>
</reference>
<dbReference type="CDD" id="cd10148">
    <property type="entry name" value="CsoR-like_DUF156"/>
    <property type="match status" value="1"/>
</dbReference>
<protein>
    <submittedName>
        <fullName evidence="1">Transcriptional regulator</fullName>
    </submittedName>
</protein>
<accession>A0A2M8EM21</accession>
<dbReference type="Proteomes" id="UP000229756">
    <property type="component" value="Unassembled WGS sequence"/>
</dbReference>
<sequence>MGLGTPIFSLTIMMHDKDKILHRIKIIKGHVSAIEKMIEEDRYCLDVVHQSQAVQKALKNLDTLLIKDHIGHCVVEQAKLNEYTKIASELIKIYEFKQ</sequence>
<gene>
    <name evidence="1" type="ORF">CO058_01685</name>
</gene>
<dbReference type="PANTHER" id="PTHR33677">
    <property type="entry name" value="TRANSCRIPTIONAL REPRESSOR FRMR-RELATED"/>
    <property type="match status" value="1"/>
</dbReference>
<dbReference type="PANTHER" id="PTHR33677:SF3">
    <property type="entry name" value="COPPER-SENSING TRANSCRIPTIONAL REPRESSOR RICR"/>
    <property type="match status" value="1"/>
</dbReference>
<organism evidence="1 2">
    <name type="scientific">candidate division WWE3 bacterium CG_4_9_14_0_2_um_filter_35_11</name>
    <dbReference type="NCBI Taxonomy" id="1975077"/>
    <lineage>
        <taxon>Bacteria</taxon>
        <taxon>Katanobacteria</taxon>
    </lineage>
</organism>
<dbReference type="GO" id="GO:0045892">
    <property type="term" value="P:negative regulation of DNA-templated transcription"/>
    <property type="evidence" value="ECO:0007669"/>
    <property type="project" value="UniProtKB-ARBA"/>
</dbReference>
<dbReference type="InterPro" id="IPR003735">
    <property type="entry name" value="Metal_Tscrpt_repr"/>
</dbReference>
<dbReference type="Gene3D" id="1.20.58.1000">
    <property type="entry name" value="Metal-sensitive repressor, helix protomer"/>
    <property type="match status" value="1"/>
</dbReference>
<evidence type="ECO:0000313" key="1">
    <source>
        <dbReference type="EMBL" id="PJC23770.1"/>
    </source>
</evidence>
<dbReference type="AlphaFoldDB" id="A0A2M8EM21"/>
<proteinExistence type="predicted"/>
<dbReference type="Pfam" id="PF02583">
    <property type="entry name" value="Trns_repr_metal"/>
    <property type="match status" value="1"/>
</dbReference>
<name>A0A2M8EM21_UNCKA</name>
<dbReference type="GO" id="GO:0003677">
    <property type="term" value="F:DNA binding"/>
    <property type="evidence" value="ECO:0007669"/>
    <property type="project" value="InterPro"/>
</dbReference>
<dbReference type="GO" id="GO:0046872">
    <property type="term" value="F:metal ion binding"/>
    <property type="evidence" value="ECO:0007669"/>
    <property type="project" value="InterPro"/>
</dbReference>
<dbReference type="InterPro" id="IPR038390">
    <property type="entry name" value="Metal_Tscrpt_repr_sf"/>
</dbReference>
<comment type="caution">
    <text evidence="1">The sequence shown here is derived from an EMBL/GenBank/DDBJ whole genome shotgun (WGS) entry which is preliminary data.</text>
</comment>
<evidence type="ECO:0000313" key="2">
    <source>
        <dbReference type="Proteomes" id="UP000229756"/>
    </source>
</evidence>